<gene>
    <name evidence="2" type="ORF">E2C01_080037</name>
</gene>
<evidence type="ECO:0000313" key="2">
    <source>
        <dbReference type="EMBL" id="MPC85272.1"/>
    </source>
</evidence>
<keyword evidence="3" id="KW-1185">Reference proteome</keyword>
<evidence type="ECO:0000256" key="1">
    <source>
        <dbReference type="SAM" id="MobiDB-lite"/>
    </source>
</evidence>
<accession>A0A5B7IN35</accession>
<comment type="caution">
    <text evidence="2">The sequence shown here is derived from an EMBL/GenBank/DDBJ whole genome shotgun (WGS) entry which is preliminary data.</text>
</comment>
<feature type="compositionally biased region" description="Low complexity" evidence="1">
    <location>
        <begin position="13"/>
        <end position="29"/>
    </location>
</feature>
<protein>
    <submittedName>
        <fullName evidence="2">Uncharacterized protein</fullName>
    </submittedName>
</protein>
<dbReference type="Proteomes" id="UP000324222">
    <property type="component" value="Unassembled WGS sequence"/>
</dbReference>
<organism evidence="2 3">
    <name type="scientific">Portunus trituberculatus</name>
    <name type="common">Swimming crab</name>
    <name type="synonym">Neptunus trituberculatus</name>
    <dbReference type="NCBI Taxonomy" id="210409"/>
    <lineage>
        <taxon>Eukaryota</taxon>
        <taxon>Metazoa</taxon>
        <taxon>Ecdysozoa</taxon>
        <taxon>Arthropoda</taxon>
        <taxon>Crustacea</taxon>
        <taxon>Multicrustacea</taxon>
        <taxon>Malacostraca</taxon>
        <taxon>Eumalacostraca</taxon>
        <taxon>Eucarida</taxon>
        <taxon>Decapoda</taxon>
        <taxon>Pleocyemata</taxon>
        <taxon>Brachyura</taxon>
        <taxon>Eubrachyura</taxon>
        <taxon>Portunoidea</taxon>
        <taxon>Portunidae</taxon>
        <taxon>Portuninae</taxon>
        <taxon>Portunus</taxon>
    </lineage>
</organism>
<dbReference type="AlphaFoldDB" id="A0A5B7IN35"/>
<name>A0A5B7IN35_PORTR</name>
<feature type="region of interest" description="Disordered" evidence="1">
    <location>
        <begin position="1"/>
        <end position="29"/>
    </location>
</feature>
<dbReference type="EMBL" id="VSRR010067879">
    <property type="protein sequence ID" value="MPC85272.1"/>
    <property type="molecule type" value="Genomic_DNA"/>
</dbReference>
<evidence type="ECO:0000313" key="3">
    <source>
        <dbReference type="Proteomes" id="UP000324222"/>
    </source>
</evidence>
<sequence length="96" mass="9732">MAGGRRDGSAVQGSRPHSGSSSGLASPAAAREHDDTCCIIASFSSLTPKARGRFISIAVKLISITKIHGKSPSATPSPSSPSQLHILAPAPCLLAK</sequence>
<reference evidence="2 3" key="1">
    <citation type="submission" date="2019-05" db="EMBL/GenBank/DDBJ databases">
        <title>Another draft genome of Portunus trituberculatus and its Hox gene families provides insights of decapod evolution.</title>
        <authorList>
            <person name="Jeong J.-H."/>
            <person name="Song I."/>
            <person name="Kim S."/>
            <person name="Choi T."/>
            <person name="Kim D."/>
            <person name="Ryu S."/>
            <person name="Kim W."/>
        </authorList>
    </citation>
    <scope>NUCLEOTIDE SEQUENCE [LARGE SCALE GENOMIC DNA]</scope>
    <source>
        <tissue evidence="2">Muscle</tissue>
    </source>
</reference>
<proteinExistence type="predicted"/>